<dbReference type="Gene3D" id="3.30.420.40">
    <property type="match status" value="3"/>
</dbReference>
<dbReference type="EMBL" id="JABFBC010000001">
    <property type="protein sequence ID" value="NNU80444.1"/>
    <property type="molecule type" value="Genomic_DNA"/>
</dbReference>
<protein>
    <submittedName>
        <fullName evidence="3">Hsp70 family protein</fullName>
    </submittedName>
</protein>
<evidence type="ECO:0000313" key="3">
    <source>
        <dbReference type="EMBL" id="NNU80444.1"/>
    </source>
</evidence>
<dbReference type="InterPro" id="IPR043129">
    <property type="entry name" value="ATPase_NBD"/>
</dbReference>
<dbReference type="InterPro" id="IPR013126">
    <property type="entry name" value="Hsp_70_fam"/>
</dbReference>
<dbReference type="AlphaFoldDB" id="A0A849L2H4"/>
<gene>
    <name evidence="3" type="ORF">HMH01_08320</name>
</gene>
<dbReference type="SUPFAM" id="SSF53067">
    <property type="entry name" value="Actin-like ATPase domain"/>
    <property type="match status" value="2"/>
</dbReference>
<organism evidence="3 4">
    <name type="scientific">Halovulum dunhuangense</name>
    <dbReference type="NCBI Taxonomy" id="1505036"/>
    <lineage>
        <taxon>Bacteria</taxon>
        <taxon>Pseudomonadati</taxon>
        <taxon>Pseudomonadota</taxon>
        <taxon>Alphaproteobacteria</taxon>
        <taxon>Rhodobacterales</taxon>
        <taxon>Paracoccaceae</taxon>
        <taxon>Halovulum</taxon>
    </lineage>
</organism>
<accession>A0A849L2H4</accession>
<reference evidence="3 4" key="1">
    <citation type="submission" date="2020-05" db="EMBL/GenBank/DDBJ databases">
        <title>Gimesia benthica sp. nov., a novel planctomycete isolated from a deep-sea water sample of the Northwest Indian Ocean.</title>
        <authorList>
            <person name="Wang J."/>
            <person name="Ruan C."/>
            <person name="Song L."/>
            <person name="Zhu Y."/>
            <person name="Li A."/>
            <person name="Zheng X."/>
            <person name="Wang L."/>
            <person name="Lu Z."/>
            <person name="Huang Y."/>
            <person name="Du W."/>
            <person name="Zhou Y."/>
            <person name="Huang L."/>
            <person name="Dai X."/>
        </authorList>
    </citation>
    <scope>NUCLEOTIDE SEQUENCE [LARGE SCALE GENOMIC DNA]</scope>
    <source>
        <strain evidence="3 4">YYQ-30</strain>
    </source>
</reference>
<keyword evidence="1" id="KW-0547">Nucleotide-binding</keyword>
<keyword evidence="4" id="KW-1185">Reference proteome</keyword>
<dbReference type="RefSeq" id="WP_171324215.1">
    <property type="nucleotide sequence ID" value="NZ_JABFBC010000001.1"/>
</dbReference>
<keyword evidence="2" id="KW-0067">ATP-binding</keyword>
<sequence>MCLSRGRRSDLEQHHDTKWIIPLSDIRSIGVDFGTTNTVVAVMNDAGDPHTVSFRHGSEASSTLRTVLGFQDEPDRPVRGIVEAGTAAISMYLEAPDDTRFLQSIKSHAASRLFAGTRIHGVHHDLEDLLETFLRRAWQYADLPAPGGFRFVVGRPVRFAGSNADETLAMERYKAAFTRLGARDILFVHEPVAAAFFFARRLTSPATVLVADFGGGTTDYSVMRFEFRKGRLVARPLAKGGVGIAGDRFDLRILENVVLPELGSGSVYSSMGRSFTIPRSLYAGLARWETMANFRYSREFRELKKIRRLAQEPWKLDQLIDMAGNDDGYGLYKAVADLKAGLSCAPSAILEYADLSFPDGGRVKRGDFERWIADDISRMDAALVQTLSECDIAPHEIDRVFLTGGTSFVPAVRGIFEKRFDTGIIQTGDELHSISNGLAMIGDREDSEDWAVESFTATRA</sequence>
<dbReference type="Gene3D" id="3.90.640.10">
    <property type="entry name" value="Actin, Chain A, domain 4"/>
    <property type="match status" value="2"/>
</dbReference>
<dbReference type="PANTHER" id="PTHR42749">
    <property type="entry name" value="CELL SHAPE-DETERMINING PROTEIN MREB"/>
    <property type="match status" value="1"/>
</dbReference>
<evidence type="ECO:0000313" key="4">
    <source>
        <dbReference type="Proteomes" id="UP000572377"/>
    </source>
</evidence>
<evidence type="ECO:0000256" key="1">
    <source>
        <dbReference type="ARBA" id="ARBA00022741"/>
    </source>
</evidence>
<comment type="caution">
    <text evidence="3">The sequence shown here is derived from an EMBL/GenBank/DDBJ whole genome shotgun (WGS) entry which is preliminary data.</text>
</comment>
<proteinExistence type="predicted"/>
<dbReference type="Pfam" id="PF00012">
    <property type="entry name" value="HSP70"/>
    <property type="match status" value="1"/>
</dbReference>
<dbReference type="GO" id="GO:0140662">
    <property type="term" value="F:ATP-dependent protein folding chaperone"/>
    <property type="evidence" value="ECO:0007669"/>
    <property type="project" value="InterPro"/>
</dbReference>
<dbReference type="GO" id="GO:0005524">
    <property type="term" value="F:ATP binding"/>
    <property type="evidence" value="ECO:0007669"/>
    <property type="project" value="UniProtKB-KW"/>
</dbReference>
<evidence type="ECO:0000256" key="2">
    <source>
        <dbReference type="ARBA" id="ARBA00022840"/>
    </source>
</evidence>
<dbReference type="Proteomes" id="UP000572377">
    <property type="component" value="Unassembled WGS sequence"/>
</dbReference>
<name>A0A849L2H4_9RHOB</name>
<dbReference type="PANTHER" id="PTHR42749:SF1">
    <property type="entry name" value="CELL SHAPE-DETERMINING PROTEIN MREB"/>
    <property type="match status" value="1"/>
</dbReference>